<dbReference type="Gene3D" id="3.40.50.12580">
    <property type="match status" value="1"/>
</dbReference>
<dbReference type="RefSeq" id="WP_379531524.1">
    <property type="nucleotide sequence ID" value="NZ_JBHSBI010000016.1"/>
</dbReference>
<feature type="transmembrane region" description="Helical" evidence="1">
    <location>
        <begin position="167"/>
        <end position="188"/>
    </location>
</feature>
<gene>
    <name evidence="2" type="ORF">ACFOY2_30425</name>
</gene>
<dbReference type="EMBL" id="JBHSBI010000016">
    <property type="protein sequence ID" value="MFC4011581.1"/>
    <property type="molecule type" value="Genomic_DNA"/>
</dbReference>
<proteinExistence type="predicted"/>
<keyword evidence="1" id="KW-1133">Transmembrane helix</keyword>
<keyword evidence="1" id="KW-0812">Transmembrane</keyword>
<keyword evidence="3" id="KW-1185">Reference proteome</keyword>
<sequence length="586" mass="64093">MRGLIVITALIGCYPVLLVSALWPAPTLFGLVAAASYLVECAAPHTGRPLPELLDRVHLGITLRFAAREGAALLLVARTAGPDSPWFVALAAGVFGIHVVRAAHTGLALRLRQMLSRMPVTTRNLDVSRLRIPKMPPRFLRDSGSVQFLFLDALPVLGAAFGAVHAAVGTGVALVAGVAGVLALIPYVRRATPLTDKARVLEVVGEQVRAYRPEVILYFSGTTAAAYQARMWLPTLERMGRRAIVVLRERGMATHLEPTTLPMLCIPSSADLMSFRALFSAKLCLYVSNVGRNVHMLRIPTLRSAFLNHGDSDKEASFNPFSRVYDEVWVAGPAGRDRYRRAKVGVRDENIHEVGRPQLEGISTQGPRLPYRTVLYAPTWEGWSDDLFHTSLITMGPRIVRALLDHRPALRVIYKPHPLTGTRDKSALRAHRRIVSMIEAVELARSKARHPSSAPAETACVRHLIVTGREPHLYDCFNECDLLISDISSVVADFLASEKPYAVTNVSGMAERAFHERYPSTEAGVLLGEDLAGLAAFLDGEDTLARARIKLRSYLFGPEYPDALTRFDANIERVMTSAGGPASSGL</sequence>
<keyword evidence="1" id="KW-0472">Membrane</keyword>
<dbReference type="InterPro" id="IPR043148">
    <property type="entry name" value="TagF_C"/>
</dbReference>
<dbReference type="Pfam" id="PF04464">
    <property type="entry name" value="Glyphos_transf"/>
    <property type="match status" value="1"/>
</dbReference>
<dbReference type="Proteomes" id="UP001595851">
    <property type="component" value="Unassembled WGS sequence"/>
</dbReference>
<protein>
    <submittedName>
        <fullName evidence="2">CDP-glycerol glycerophosphotransferase family protein</fullName>
    </submittedName>
</protein>
<dbReference type="InterPro" id="IPR007554">
    <property type="entry name" value="Glycerophosphate_synth"/>
</dbReference>
<dbReference type="SUPFAM" id="SSF53756">
    <property type="entry name" value="UDP-Glycosyltransferase/glycogen phosphorylase"/>
    <property type="match status" value="1"/>
</dbReference>
<organism evidence="2 3">
    <name type="scientific">Nonomuraea purpurea</name>
    <dbReference type="NCBI Taxonomy" id="1849276"/>
    <lineage>
        <taxon>Bacteria</taxon>
        <taxon>Bacillati</taxon>
        <taxon>Actinomycetota</taxon>
        <taxon>Actinomycetes</taxon>
        <taxon>Streptosporangiales</taxon>
        <taxon>Streptosporangiaceae</taxon>
        <taxon>Nonomuraea</taxon>
    </lineage>
</organism>
<name>A0ABV8GC82_9ACTN</name>
<evidence type="ECO:0000313" key="2">
    <source>
        <dbReference type="EMBL" id="MFC4011581.1"/>
    </source>
</evidence>
<evidence type="ECO:0000256" key="1">
    <source>
        <dbReference type="SAM" id="Phobius"/>
    </source>
</evidence>
<accession>A0ABV8GC82</accession>
<reference evidence="3" key="1">
    <citation type="journal article" date="2019" name="Int. J. Syst. Evol. Microbiol.">
        <title>The Global Catalogue of Microorganisms (GCM) 10K type strain sequencing project: providing services to taxonomists for standard genome sequencing and annotation.</title>
        <authorList>
            <consortium name="The Broad Institute Genomics Platform"/>
            <consortium name="The Broad Institute Genome Sequencing Center for Infectious Disease"/>
            <person name="Wu L."/>
            <person name="Ma J."/>
        </authorList>
    </citation>
    <scope>NUCLEOTIDE SEQUENCE [LARGE SCALE GENOMIC DNA]</scope>
    <source>
        <strain evidence="3">TBRC 1276</strain>
    </source>
</reference>
<feature type="transmembrane region" description="Helical" evidence="1">
    <location>
        <begin position="86"/>
        <end position="109"/>
    </location>
</feature>
<comment type="caution">
    <text evidence="2">The sequence shown here is derived from an EMBL/GenBank/DDBJ whole genome shotgun (WGS) entry which is preliminary data.</text>
</comment>
<evidence type="ECO:0000313" key="3">
    <source>
        <dbReference type="Proteomes" id="UP001595851"/>
    </source>
</evidence>